<gene>
    <name evidence="2" type="ORF">FB557_1914</name>
</gene>
<dbReference type="Pfam" id="PF11248">
    <property type="entry name" value="DUF3046"/>
    <property type="match status" value="1"/>
</dbReference>
<dbReference type="AlphaFoldDB" id="A0A560WA55"/>
<evidence type="ECO:0000313" key="2">
    <source>
        <dbReference type="EMBL" id="TWD14502.1"/>
    </source>
</evidence>
<keyword evidence="3" id="KW-1185">Reference proteome</keyword>
<feature type="region of interest" description="Disordered" evidence="1">
    <location>
        <begin position="74"/>
        <end position="94"/>
    </location>
</feature>
<sequence length="94" mass="10225">MTAPARGYGAVVRMSQFWSLMEGEFGAGYAHTLARHHVLEALGGRTVNEALDAGLPPRQVWHAICDAMDVPESRRLGEDTTMDVPRSVTDSIGE</sequence>
<organism evidence="2 3">
    <name type="scientific">Marihabitans asiaticum</name>
    <dbReference type="NCBI Taxonomy" id="415218"/>
    <lineage>
        <taxon>Bacteria</taxon>
        <taxon>Bacillati</taxon>
        <taxon>Actinomycetota</taxon>
        <taxon>Actinomycetes</taxon>
        <taxon>Micrococcales</taxon>
        <taxon>Intrasporangiaceae</taxon>
        <taxon>Marihabitans</taxon>
    </lineage>
</organism>
<dbReference type="EMBL" id="VIUW01000003">
    <property type="protein sequence ID" value="TWD14502.1"/>
    <property type="molecule type" value="Genomic_DNA"/>
</dbReference>
<reference evidence="2 3" key="1">
    <citation type="submission" date="2019-06" db="EMBL/GenBank/DDBJ databases">
        <title>Sequencing the genomes of 1000 actinobacteria strains.</title>
        <authorList>
            <person name="Klenk H.-P."/>
        </authorList>
    </citation>
    <scope>NUCLEOTIDE SEQUENCE [LARGE SCALE GENOMIC DNA]</scope>
    <source>
        <strain evidence="2 3">DSM 18935</strain>
    </source>
</reference>
<comment type="caution">
    <text evidence="2">The sequence shown here is derived from an EMBL/GenBank/DDBJ whole genome shotgun (WGS) entry which is preliminary data.</text>
</comment>
<dbReference type="Proteomes" id="UP000315628">
    <property type="component" value="Unassembled WGS sequence"/>
</dbReference>
<name>A0A560WA55_9MICO</name>
<accession>A0A560WA55</accession>
<evidence type="ECO:0000256" key="1">
    <source>
        <dbReference type="SAM" id="MobiDB-lite"/>
    </source>
</evidence>
<dbReference type="InterPro" id="IPR021408">
    <property type="entry name" value="DUF3046"/>
</dbReference>
<proteinExistence type="predicted"/>
<protein>
    <submittedName>
        <fullName evidence="2">DUF3046 family protein</fullName>
    </submittedName>
</protein>
<evidence type="ECO:0000313" key="3">
    <source>
        <dbReference type="Proteomes" id="UP000315628"/>
    </source>
</evidence>